<comment type="caution">
    <text evidence="2">The sequence shown here is derived from an EMBL/GenBank/DDBJ whole genome shotgun (WGS) entry which is preliminary data.</text>
</comment>
<reference evidence="2" key="1">
    <citation type="journal article" date="2023" name="G3 (Bethesda)">
        <title>Whole genome assemblies of Zophobas morio and Tenebrio molitor.</title>
        <authorList>
            <person name="Kaur S."/>
            <person name="Stinson S.A."/>
            <person name="diCenzo G.C."/>
        </authorList>
    </citation>
    <scope>NUCLEOTIDE SEQUENCE</scope>
    <source>
        <strain evidence="2">QUZm001</strain>
    </source>
</reference>
<feature type="coiled-coil region" evidence="1">
    <location>
        <begin position="79"/>
        <end position="127"/>
    </location>
</feature>
<organism evidence="2 3">
    <name type="scientific">Zophobas morio</name>
    <dbReference type="NCBI Taxonomy" id="2755281"/>
    <lineage>
        <taxon>Eukaryota</taxon>
        <taxon>Metazoa</taxon>
        <taxon>Ecdysozoa</taxon>
        <taxon>Arthropoda</taxon>
        <taxon>Hexapoda</taxon>
        <taxon>Insecta</taxon>
        <taxon>Pterygota</taxon>
        <taxon>Neoptera</taxon>
        <taxon>Endopterygota</taxon>
        <taxon>Coleoptera</taxon>
        <taxon>Polyphaga</taxon>
        <taxon>Cucujiformia</taxon>
        <taxon>Tenebrionidae</taxon>
        <taxon>Zophobas</taxon>
    </lineage>
</organism>
<gene>
    <name evidence="2" type="ORF">Zmor_010473</name>
</gene>
<evidence type="ECO:0000313" key="2">
    <source>
        <dbReference type="EMBL" id="KAJ3658752.1"/>
    </source>
</evidence>
<name>A0AA38IR57_9CUCU</name>
<evidence type="ECO:0008006" key="4">
    <source>
        <dbReference type="Google" id="ProtNLM"/>
    </source>
</evidence>
<dbReference type="EMBL" id="JALNTZ010000003">
    <property type="protein sequence ID" value="KAJ3658752.1"/>
    <property type="molecule type" value="Genomic_DNA"/>
</dbReference>
<accession>A0AA38IR57</accession>
<dbReference type="Proteomes" id="UP001168821">
    <property type="component" value="Unassembled WGS sequence"/>
</dbReference>
<proteinExistence type="predicted"/>
<sequence length="209" mass="24356">MDIEEVLREIKTVSDVVCNEHLDPFCETFDEITTTGTAVDNDEGNQRGHLKILSDNIKPLLRTQTDKGHEILQKHSSKIEQKRVEVMQLLEVRDKLKTENENQEKHLQKIKKQCRDYEEKLNNLQCLKDCIQTYKILTKTHFSFKKGSTVGYVKGSNSSSFAVFDFNNSHVNQQDITKKLWTLLKNVSKEDYENRIIQENNNNKKIILS</sequence>
<protein>
    <recommendedName>
        <fullName evidence="4">Kinetochore protein SPC25</fullName>
    </recommendedName>
</protein>
<dbReference type="AlphaFoldDB" id="A0AA38IR57"/>
<evidence type="ECO:0000313" key="3">
    <source>
        <dbReference type="Proteomes" id="UP001168821"/>
    </source>
</evidence>
<keyword evidence="3" id="KW-1185">Reference proteome</keyword>
<evidence type="ECO:0000256" key="1">
    <source>
        <dbReference type="SAM" id="Coils"/>
    </source>
</evidence>
<keyword evidence="1" id="KW-0175">Coiled coil</keyword>